<feature type="active site" description="Nucleophile" evidence="4">
    <location>
        <position position="372"/>
    </location>
</feature>
<dbReference type="FunFam" id="3.20.20.80:FF:000004">
    <property type="entry name" value="Beta-glucosidase 6-phospho-beta-glucosidase"/>
    <property type="match status" value="1"/>
</dbReference>
<gene>
    <name evidence="7" type="primary">ascB</name>
    <name evidence="9" type="ORF">A5802_001639</name>
    <name evidence="8" type="ORF">BTN92_01070</name>
    <name evidence="7" type="ORF">EMU01_15410</name>
</gene>
<dbReference type="PRINTS" id="PR00131">
    <property type="entry name" value="GLHYDRLASE1"/>
</dbReference>
<evidence type="ECO:0000313" key="9">
    <source>
        <dbReference type="EMBL" id="OTP27903.1"/>
    </source>
</evidence>
<dbReference type="InterPro" id="IPR017853">
    <property type="entry name" value="GH"/>
</dbReference>
<keyword evidence="3 6" id="KW-0326">Glycosidase</keyword>
<evidence type="ECO:0000256" key="6">
    <source>
        <dbReference type="RuleBase" id="RU004468"/>
    </source>
</evidence>
<dbReference type="PANTHER" id="PTHR10353:SF296">
    <property type="entry name" value="6-PHOSPHO-BETA-GLUCOSIDASE"/>
    <property type="match status" value="1"/>
</dbReference>
<dbReference type="Gene3D" id="3.20.20.80">
    <property type="entry name" value="Glycosidases"/>
    <property type="match status" value="1"/>
</dbReference>
<dbReference type="PROSITE" id="PS00572">
    <property type="entry name" value="GLYCOSYL_HYDROL_F1_1"/>
    <property type="match status" value="1"/>
</dbReference>
<dbReference type="Proteomes" id="UP000321175">
    <property type="component" value="Unassembled WGS sequence"/>
</dbReference>
<dbReference type="Proteomes" id="UP000189299">
    <property type="component" value="Unassembled WGS sequence"/>
</dbReference>
<dbReference type="Proteomes" id="UP000195024">
    <property type="component" value="Unassembled WGS sequence"/>
</dbReference>
<keyword evidence="12" id="KW-1185">Reference proteome</keyword>
<evidence type="ECO:0000256" key="2">
    <source>
        <dbReference type="ARBA" id="ARBA00022801"/>
    </source>
</evidence>
<dbReference type="EMBL" id="NGMS01000001">
    <property type="protein sequence ID" value="OTP27903.1"/>
    <property type="molecule type" value="Genomic_DNA"/>
</dbReference>
<dbReference type="NCBIfam" id="NF007158">
    <property type="entry name" value="PRK09593.1"/>
    <property type="match status" value="1"/>
</dbReference>
<dbReference type="PANTHER" id="PTHR10353">
    <property type="entry name" value="GLYCOSYL HYDROLASE"/>
    <property type="match status" value="1"/>
</dbReference>
<keyword evidence="2 6" id="KW-0378">Hydrolase</keyword>
<dbReference type="GeneID" id="60999886"/>
<evidence type="ECO:0000313" key="11">
    <source>
        <dbReference type="Proteomes" id="UP000195024"/>
    </source>
</evidence>
<dbReference type="EMBL" id="MSTR01000001">
    <property type="protein sequence ID" value="ONN44755.1"/>
    <property type="molecule type" value="Genomic_DNA"/>
</dbReference>
<evidence type="ECO:0000313" key="7">
    <source>
        <dbReference type="EMBL" id="GEL80397.1"/>
    </source>
</evidence>
<comment type="caution">
    <text evidence="8">The sequence shown here is derived from an EMBL/GenBank/DDBJ whole genome shotgun (WGS) entry which is preliminary data.</text>
</comment>
<proteinExistence type="inferred from homology"/>
<reference evidence="8 10" key="1">
    <citation type="submission" date="2016-12" db="EMBL/GenBank/DDBJ databases">
        <authorList>
            <person name="Song W.-J."/>
            <person name="Kurnit D.M."/>
        </authorList>
    </citation>
    <scope>NUCLEOTIDE SEQUENCE [LARGE SCALE GENOMIC DNA]</scope>
    <source>
        <strain evidence="8 10">CGB1038-1_S1</strain>
    </source>
</reference>
<accession>A0A1L8UY87</accession>
<dbReference type="InterPro" id="IPR018120">
    <property type="entry name" value="Glyco_hydro_1_AS"/>
</dbReference>
<evidence type="ECO:0000313" key="8">
    <source>
        <dbReference type="EMBL" id="ONN44755.1"/>
    </source>
</evidence>
<dbReference type="OrthoDB" id="1637462at2"/>
<evidence type="ECO:0000256" key="1">
    <source>
        <dbReference type="ARBA" id="ARBA00010838"/>
    </source>
</evidence>
<dbReference type="SUPFAM" id="SSF51445">
    <property type="entry name" value="(Trans)glycosidases"/>
    <property type="match status" value="1"/>
</dbReference>
<organism evidence="8 10">
    <name type="scientific">Enterococcus mundtii</name>
    <dbReference type="NCBI Taxonomy" id="53346"/>
    <lineage>
        <taxon>Bacteria</taxon>
        <taxon>Bacillati</taxon>
        <taxon>Bacillota</taxon>
        <taxon>Bacilli</taxon>
        <taxon>Lactobacillales</taxon>
        <taxon>Enterococcaceae</taxon>
        <taxon>Enterococcus</taxon>
    </lineage>
</organism>
<dbReference type="EMBL" id="BJWA01000009">
    <property type="protein sequence ID" value="GEL80397.1"/>
    <property type="molecule type" value="Genomic_DNA"/>
</dbReference>
<sequence>MGFRKDFLWGGATAANQCEGGYDEGGRGLANVDVVPIGPDRFPVITGQQKMFEFDDEHFYPAKEAIDMYHHYKEDIALFAEMGFKTYRLSIAWSRIFPLGDEKEPNEEGLKFYEDVFKECQKYGIEPLVTITHFDCPMHLVKEYGAWRSRELVGFYENLCHVIFNRYKGLVKYWLTFNEINMILHAPFMGAGLYFEEGDNVEQVKYQAAHHELLASAIATKIAHEVDPENKVGCMLAAGAYYPYSCKPEDVWASRQADRENYFFIDVQSRGEYPAYALKEMERQGIEIKMEPGDLELLKQHTVDFISFSYYSSRVSTTDPKLLEQTAGNIFESTKNPYLEASEWGWQIDPLGLRVTLNDIYDRYQKPLFIVENGLGAVDTPDENGYVEDDYRISYLASHIQAMKDAVELDGVDLLGYTTWGCIDLVSAGTGEMKKRYGFIYVDRDNEGNGTLKRTKKKSFDWYKQVIASNGENLANK</sequence>
<evidence type="ECO:0000256" key="5">
    <source>
        <dbReference type="RuleBase" id="RU003690"/>
    </source>
</evidence>
<evidence type="ECO:0000256" key="3">
    <source>
        <dbReference type="ARBA" id="ARBA00023295"/>
    </source>
</evidence>
<protein>
    <submittedName>
        <fullName evidence="8">6-phospho-beta-glucosidase</fullName>
    </submittedName>
</protein>
<dbReference type="RefSeq" id="WP_019724140.1">
    <property type="nucleotide sequence ID" value="NZ_BJWA01000009.1"/>
</dbReference>
<evidence type="ECO:0000256" key="4">
    <source>
        <dbReference type="PROSITE-ProRule" id="PRU10055"/>
    </source>
</evidence>
<reference evidence="7 12" key="3">
    <citation type="submission" date="2019-07" db="EMBL/GenBank/DDBJ databases">
        <title>Whole genome shotgun sequence of Enterococcus mundtii NBRC 100490.</title>
        <authorList>
            <person name="Hosoyama A."/>
            <person name="Uohara A."/>
            <person name="Ohji S."/>
            <person name="Ichikawa N."/>
        </authorList>
    </citation>
    <scope>NUCLEOTIDE SEQUENCE [LARGE SCALE GENOMIC DNA]</scope>
    <source>
        <strain evidence="7 12">NBRC 100490</strain>
    </source>
</reference>
<evidence type="ECO:0000313" key="12">
    <source>
        <dbReference type="Proteomes" id="UP000321175"/>
    </source>
</evidence>
<dbReference type="InterPro" id="IPR033132">
    <property type="entry name" value="GH_1_N_CS"/>
</dbReference>
<evidence type="ECO:0000313" key="10">
    <source>
        <dbReference type="Proteomes" id="UP000189299"/>
    </source>
</evidence>
<dbReference type="GO" id="GO:0005829">
    <property type="term" value="C:cytosol"/>
    <property type="evidence" value="ECO:0007669"/>
    <property type="project" value="TreeGrafter"/>
</dbReference>
<dbReference type="NCBIfam" id="NF007154">
    <property type="entry name" value="PRK09589.1"/>
    <property type="match status" value="1"/>
</dbReference>
<dbReference type="PROSITE" id="PS00653">
    <property type="entry name" value="GLYCOSYL_HYDROL_F1_2"/>
    <property type="match status" value="1"/>
</dbReference>
<dbReference type="Pfam" id="PF00232">
    <property type="entry name" value="Glyco_hydro_1"/>
    <property type="match status" value="1"/>
</dbReference>
<dbReference type="GO" id="GO:0016052">
    <property type="term" value="P:carbohydrate catabolic process"/>
    <property type="evidence" value="ECO:0007669"/>
    <property type="project" value="TreeGrafter"/>
</dbReference>
<reference evidence="9 11" key="2">
    <citation type="submission" date="2017-05" db="EMBL/GenBank/DDBJ databases">
        <title>The Genome Sequence of Enterococcus mundtii 6B1_DIV0119.</title>
        <authorList>
            <consortium name="The Broad Institute Genomics Platform"/>
            <consortium name="The Broad Institute Genomic Center for Infectious Diseases"/>
            <person name="Earl A."/>
            <person name="Manson A."/>
            <person name="Schwartman J."/>
            <person name="Gilmore M."/>
            <person name="Abouelleil A."/>
            <person name="Cao P."/>
            <person name="Chapman S."/>
            <person name="Cusick C."/>
            <person name="Shea T."/>
            <person name="Young S."/>
            <person name="Neafsey D."/>
            <person name="Nusbaum C."/>
            <person name="Birren B."/>
        </authorList>
    </citation>
    <scope>NUCLEOTIDE SEQUENCE [LARGE SCALE GENOMIC DNA]</scope>
    <source>
        <strain evidence="9 11">6B1_DIV0119</strain>
    </source>
</reference>
<comment type="similarity">
    <text evidence="1 5">Belongs to the glycosyl hydrolase 1 family.</text>
</comment>
<dbReference type="STRING" id="53346.A5802_001639"/>
<dbReference type="NCBIfam" id="NF007356">
    <property type="entry name" value="PRK09852.1"/>
    <property type="match status" value="1"/>
</dbReference>
<name>A0A1L8UY87_ENTMU</name>
<dbReference type="InterPro" id="IPR001360">
    <property type="entry name" value="Glyco_hydro_1"/>
</dbReference>
<dbReference type="GO" id="GO:0008422">
    <property type="term" value="F:beta-glucosidase activity"/>
    <property type="evidence" value="ECO:0007669"/>
    <property type="project" value="TreeGrafter"/>
</dbReference>
<dbReference type="AlphaFoldDB" id="A0A1L8UY87"/>